<dbReference type="Pfam" id="PF00078">
    <property type="entry name" value="RVT_1"/>
    <property type="match status" value="1"/>
</dbReference>
<reference evidence="3" key="1">
    <citation type="submission" date="2023-03" db="EMBL/GenBank/DDBJ databases">
        <title>Chromosome-scale reference genome and RAD-based genetic map of yellow starthistle (Centaurea solstitialis) reveal putative structural variation and QTLs associated with invader traits.</title>
        <authorList>
            <person name="Reatini B."/>
            <person name="Cang F.A."/>
            <person name="Jiang Q."/>
            <person name="Mckibben M.T.W."/>
            <person name="Barker M.S."/>
            <person name="Rieseberg L.H."/>
            <person name="Dlugosch K.M."/>
        </authorList>
    </citation>
    <scope>NUCLEOTIDE SEQUENCE</scope>
    <source>
        <strain evidence="3">CAN-66</strain>
        <tissue evidence="3">Leaf</tissue>
    </source>
</reference>
<dbReference type="PANTHER" id="PTHR33116:SF84">
    <property type="entry name" value="RNA-DIRECTED DNA POLYMERASE"/>
    <property type="match status" value="1"/>
</dbReference>
<dbReference type="PROSITE" id="PS50878">
    <property type="entry name" value="RT_POL"/>
    <property type="match status" value="1"/>
</dbReference>
<dbReference type="PANTHER" id="PTHR33116">
    <property type="entry name" value="REVERSE TRANSCRIPTASE ZINC-BINDING DOMAIN-CONTAINING PROTEIN-RELATED-RELATED"/>
    <property type="match status" value="1"/>
</dbReference>
<dbReference type="InterPro" id="IPR036691">
    <property type="entry name" value="Endo/exonu/phosph_ase_sf"/>
</dbReference>
<dbReference type="CDD" id="cd01650">
    <property type="entry name" value="RT_nLTR_like"/>
    <property type="match status" value="1"/>
</dbReference>
<evidence type="ECO:0000313" key="4">
    <source>
        <dbReference type="Proteomes" id="UP001172457"/>
    </source>
</evidence>
<dbReference type="InterPro" id="IPR026960">
    <property type="entry name" value="RVT-Znf"/>
</dbReference>
<evidence type="ECO:0000259" key="2">
    <source>
        <dbReference type="PROSITE" id="PS50878"/>
    </source>
</evidence>
<keyword evidence="4" id="KW-1185">Reference proteome</keyword>
<dbReference type="InterPro" id="IPR025558">
    <property type="entry name" value="DUF4283"/>
</dbReference>
<organism evidence="3 4">
    <name type="scientific">Centaurea solstitialis</name>
    <name type="common">yellow star-thistle</name>
    <dbReference type="NCBI Taxonomy" id="347529"/>
    <lineage>
        <taxon>Eukaryota</taxon>
        <taxon>Viridiplantae</taxon>
        <taxon>Streptophyta</taxon>
        <taxon>Embryophyta</taxon>
        <taxon>Tracheophyta</taxon>
        <taxon>Spermatophyta</taxon>
        <taxon>Magnoliopsida</taxon>
        <taxon>eudicotyledons</taxon>
        <taxon>Gunneridae</taxon>
        <taxon>Pentapetalae</taxon>
        <taxon>asterids</taxon>
        <taxon>campanulids</taxon>
        <taxon>Asterales</taxon>
        <taxon>Asteraceae</taxon>
        <taxon>Carduoideae</taxon>
        <taxon>Cardueae</taxon>
        <taxon>Centaureinae</taxon>
        <taxon>Centaurea</taxon>
    </lineage>
</organism>
<protein>
    <recommendedName>
        <fullName evidence="2">Reverse transcriptase domain-containing protein</fullName>
    </recommendedName>
</protein>
<dbReference type="Pfam" id="PF03372">
    <property type="entry name" value="Exo_endo_phos"/>
    <property type="match status" value="1"/>
</dbReference>
<feature type="region of interest" description="Disordered" evidence="1">
    <location>
        <begin position="32"/>
        <end position="55"/>
    </location>
</feature>
<feature type="compositionally biased region" description="Basic and acidic residues" evidence="1">
    <location>
        <begin position="38"/>
        <end position="55"/>
    </location>
</feature>
<evidence type="ECO:0000313" key="3">
    <source>
        <dbReference type="EMBL" id="KAJ9536651.1"/>
    </source>
</evidence>
<name>A0AA38SHW3_9ASTR</name>
<feature type="region of interest" description="Disordered" evidence="1">
    <location>
        <begin position="328"/>
        <end position="374"/>
    </location>
</feature>
<dbReference type="Pfam" id="PF13966">
    <property type="entry name" value="zf-RVT"/>
    <property type="match status" value="1"/>
</dbReference>
<dbReference type="Gene3D" id="3.60.10.10">
    <property type="entry name" value="Endonuclease/exonuclease/phosphatase"/>
    <property type="match status" value="1"/>
</dbReference>
<feature type="domain" description="Reverse transcriptase" evidence="2">
    <location>
        <begin position="945"/>
        <end position="1224"/>
    </location>
</feature>
<dbReference type="GO" id="GO:0003824">
    <property type="term" value="F:catalytic activity"/>
    <property type="evidence" value="ECO:0007669"/>
    <property type="project" value="InterPro"/>
</dbReference>
<dbReference type="InterPro" id="IPR000477">
    <property type="entry name" value="RT_dom"/>
</dbReference>
<dbReference type="SUPFAM" id="SSF56672">
    <property type="entry name" value="DNA/RNA polymerases"/>
    <property type="match status" value="1"/>
</dbReference>
<accession>A0AA38SHW3</accession>
<gene>
    <name evidence="3" type="ORF">OSB04_un000200</name>
</gene>
<dbReference type="EMBL" id="JARYMX010000013">
    <property type="protein sequence ID" value="KAJ9536651.1"/>
    <property type="molecule type" value="Genomic_DNA"/>
</dbReference>
<sequence>MEDSLEDAMDLIVSGSSHLGVADTTMIVEDVGSDDVSEPDKSDNPGTGDDQHISRKSVFERLEVDSRLKIPKDVKENKSFADAVGSTGDEQKALEFFPLADKSQCRVKIPMELAKRASLSFITTACGYFLGPRLQFSVVKRFAASQWGKFGFIDAMLNENGVFFFKFETEGGALQVVNLGSVMINGVPFFLLPWNPTRGISKPRIASALGIPVRMDACTSSMCDKAWGRPGFAKVLIDVWAVGELKRELQIVIPSLSGGNDTTVILKVEYLWEPIQCAHCMVFGHRTSSCPKDAIVKKDKGKAPVVDEEGFQKVTTKKWVPKQVAAGVGASHSGAASKPAVTMDTGRAKPTSGSVSSGDLGKASEGGNPTVSIPPVVAQASASPAGGGTAVVSTPPPGPSYVRFTRGSSDDSFKQSVLQSSKFIAKRGTFIPEVPADPVVKEIPKSNAFDVLSNLGDAELAVACWNTRGLNAPVKQLEVRDLVSRFGISFFSLVETHVQQASLQGILASVFGSWKWVSNSQVSPYGTRIVFAWDERIADVMVLESHMQFLHCFVKLRANDDSFFVTLVYGSNSLSDRRELWSGLRKAKVLMGDKPWLVMGDFNSMLFPHDGFGGCSKRNQSMEDFYFCVEDVELFDIRYSGIQFTWIQKPKGDEGLLRKLDGIMVNTHFLQRFAASSAQFLPHGVSDHSCGVLEIPSVSCKVTRGFRFDNLLTENPAFLGLVSREWLTQVYGSFMHRLVCHLKRLKKPMRQLRSQVGDVTVRTNKLRVELEAVQMAFDRDPTNPIIREDLAHLILAFEHARADELSFFRQRAKIRWLHEGDKNSKFFHQVVKEKRNFSLIRSIVDSSGAYVQDDGVAQVFVSHFQGFLGVGDPIVDPHVPMEFFTSSLSLSESLHMIRPITDEEIRWAVFHIGNDKAPGPDGYTSKFFKSAWDIVGNDLQVAVHNFFYSGRMLKEINHTLLCFIPKVPNASRVTDFRPISCCSVLYKVISKVIAERMKPYLSQLIGPEQSAFVPGRRISDNILMAHELVAGYQRDSGRPRCAFKIDLRKAYDTVDWRFLLRMLRGLGFHPVFCKWIDQMLQTSSFSIVLNGETTGYFEGARGLRQGDPISPYLFTIVMECFSMILKRCILEAGNFSFHQGCEDLAITHLCFADDLFVFTGGDLQSVEVLKRALDMFRRMSGLEPNIAKSDAFFCNVIPEDKAAILNCLPFKPGVFPIRYLGVPLSSVCLRVADFAPLVNKVKLRVHNWKTKFLSFGGRKQLVTSVLQSMQLYWMSIYVLPSSVVHELEACFRDFLWAQGDSSKGKCKVSWEAVCRPISNGGLGFKRIGAWNRAFIAKHIWDLLTRRNSLWVNWIWRYYIRQHSFWLLKPKLSWSWVFRRILDIRLLVRRFFVYQLGSGEMVNAWADTWLDAGPLSDIISFRRFTSEGYHLHTSVRDLIVGCDGSWPVIWVNWNPVAFDQHVPILTEGAADVVRWKDVHGNAIDFSIREASRSIIGIDPLAPWTKFVWFKGHVLKFSFCMWTTCCWRLPTQDRIGTWFSGSTALSCALCDECIDSHDHLFFGCTYSRDVWRRIKVEFGLFGFPEIWTDIMEVLCDNRGPSKMVQRLALSGTVYHIWRERNRRLFRDVKQLPIVIYRQVRDQIRLYTASWRIGKKT</sequence>
<dbReference type="Pfam" id="PF14111">
    <property type="entry name" value="DUF4283"/>
    <property type="match status" value="1"/>
</dbReference>
<dbReference type="InterPro" id="IPR043502">
    <property type="entry name" value="DNA/RNA_pol_sf"/>
</dbReference>
<proteinExistence type="predicted"/>
<dbReference type="Proteomes" id="UP001172457">
    <property type="component" value="Unassembled WGS sequence"/>
</dbReference>
<comment type="caution">
    <text evidence="3">The sequence shown here is derived from an EMBL/GenBank/DDBJ whole genome shotgun (WGS) entry which is preliminary data.</text>
</comment>
<dbReference type="SUPFAM" id="SSF56219">
    <property type="entry name" value="DNase I-like"/>
    <property type="match status" value="1"/>
</dbReference>
<dbReference type="InterPro" id="IPR005135">
    <property type="entry name" value="Endo/exonuclease/phosphatase"/>
</dbReference>
<evidence type="ECO:0000256" key="1">
    <source>
        <dbReference type="SAM" id="MobiDB-lite"/>
    </source>
</evidence>
<feature type="region of interest" description="Disordered" evidence="1">
    <location>
        <begin position="379"/>
        <end position="398"/>
    </location>
</feature>
<feature type="compositionally biased region" description="Low complexity" evidence="1">
    <location>
        <begin position="328"/>
        <end position="337"/>
    </location>
</feature>